<dbReference type="Proteomes" id="UP000241764">
    <property type="component" value="Unassembled WGS sequence"/>
</dbReference>
<dbReference type="AlphaFoldDB" id="A0A2P7BHG7"/>
<sequence length="609" mass="66398">MKSPHSQRDTKIFSAIFVGYEVKINFGINHKKQSSSDANQVSQLRRALLMGCAYLPAVPLLTMLGGCNEGGNGTQEAVTTSTTFNIPPPPPSDVPATQGLSIPLPPYKTTDPLPGSTAVPTGSTATPPGENDAALGGIDAAFQQTDFTPGPIGMAPSGLANPGSMEGKTWRPPAPSWPKKVGIYNLEYNSFSQVSARGAKEDMGTYLKRSLDNRFALFYRAMVKAFEKHPPKEFEVSFFTAPEFYWNVPWGDFLTEDELKNSADLFLDTVKANVRTLISKFPASLYGHIVLLPGTVAALKPNPNIKPTGSGASKIKVVYEAFNYLTCTHNLPLDDSDYPRPAYMIWPKRVVSSIDFIDGRNCTYSVAALPKNPVNTHLTDSVEKCLLSDKGDLTIYIKFVTSTVGQSFDAHDQPFPKLPEGNAPAKKFHNDIIDGLPFGIDICLDYAMASVQKDTFRMAQLEDQTFKLDFVIAAGMSLDTATYLKTKHVQYAIHNDGIVSSSESNPLFSTIWKLNHQPTGSPTFTTLVPLDAKKEIDTKNGVVSVFDQKLKLPIASPMAGIPEIKDKMNDVNVRIWSLDIDNSDKPGAALVASNPGVNTTLVETIQFME</sequence>
<evidence type="ECO:0000256" key="1">
    <source>
        <dbReference type="SAM" id="MobiDB-lite"/>
    </source>
</evidence>
<dbReference type="EMBL" id="PGGM01000002">
    <property type="protein sequence ID" value="PSH65926.1"/>
    <property type="molecule type" value="Genomic_DNA"/>
</dbReference>
<organism evidence="2 3">
    <name type="scientific">Phyllobacterium sophorae</name>
    <dbReference type="NCBI Taxonomy" id="1520277"/>
    <lineage>
        <taxon>Bacteria</taxon>
        <taxon>Pseudomonadati</taxon>
        <taxon>Pseudomonadota</taxon>
        <taxon>Alphaproteobacteria</taxon>
        <taxon>Hyphomicrobiales</taxon>
        <taxon>Phyllobacteriaceae</taxon>
        <taxon>Phyllobacterium</taxon>
    </lineage>
</organism>
<feature type="region of interest" description="Disordered" evidence="1">
    <location>
        <begin position="109"/>
        <end position="129"/>
    </location>
</feature>
<reference evidence="3" key="1">
    <citation type="submission" date="2017-11" db="EMBL/GenBank/DDBJ databases">
        <authorList>
            <person name="Kuznetsova I."/>
            <person name="Sazanova A."/>
            <person name="Chirak E."/>
            <person name="Safronova V."/>
            <person name="Willems A."/>
        </authorList>
    </citation>
    <scope>NUCLEOTIDE SEQUENCE [LARGE SCALE GENOMIC DNA]</scope>
    <source>
        <strain evidence="3">CCBAU 03422</strain>
    </source>
</reference>
<protein>
    <submittedName>
        <fullName evidence="2">Uncharacterized protein</fullName>
    </submittedName>
</protein>
<gene>
    <name evidence="2" type="ORF">CU103_04750</name>
</gene>
<proteinExistence type="predicted"/>
<keyword evidence="3" id="KW-1185">Reference proteome</keyword>
<comment type="caution">
    <text evidence="2">The sequence shown here is derived from an EMBL/GenBank/DDBJ whole genome shotgun (WGS) entry which is preliminary data.</text>
</comment>
<evidence type="ECO:0000313" key="2">
    <source>
        <dbReference type="EMBL" id="PSH65926.1"/>
    </source>
</evidence>
<accession>A0A2P7BHG7</accession>
<name>A0A2P7BHG7_9HYPH</name>
<evidence type="ECO:0000313" key="3">
    <source>
        <dbReference type="Proteomes" id="UP000241764"/>
    </source>
</evidence>